<protein>
    <recommendedName>
        <fullName evidence="1">TOTE conflict system primase domain-containing protein</fullName>
    </recommendedName>
</protein>
<proteinExistence type="predicted"/>
<name>A0A2S9H4Y2_9BURK</name>
<feature type="domain" description="TOTE conflict system primase" evidence="1">
    <location>
        <begin position="25"/>
        <end position="125"/>
    </location>
</feature>
<accession>A0A2S9H4Y2</accession>
<comment type="caution">
    <text evidence="2">The sequence shown here is derived from an EMBL/GenBank/DDBJ whole genome shotgun (WGS) entry which is preliminary data.</text>
</comment>
<sequence length="260" mass="27804">MQNLVSGLVSELVSELTRLYLPTSSLSAEALAQHLLGHKTLAINLATEDGLTGAVVITFDKVGDSDDAQHWSRLCTVANALQSEFGFPAPAVSISGANGYGLWLSFEVPVPVAQAQKFLELLSKAYFPDMELGAVSAPVELPPCLHQSTGKWAAFIHPGMGASFADESGLEMAPPIAGQLAFLTGLHSISEVQFLSALKALQQLHGAAAMDKMDNIEKIPPSAHVATSDNLLLRDATLEDIVNFLHSKNIEPTFRHLIPR</sequence>
<gene>
    <name evidence="2" type="ORF">S2091_0131</name>
</gene>
<evidence type="ECO:0000259" key="1">
    <source>
        <dbReference type="Pfam" id="PF22548"/>
    </source>
</evidence>
<reference evidence="2 3" key="1">
    <citation type="submission" date="2018-02" db="EMBL/GenBank/DDBJ databases">
        <title>Solimicrobium silvestre gen. nov., sp. nov., isolated from alpine forest soil.</title>
        <authorList>
            <person name="Margesin R."/>
            <person name="Albuquerque L."/>
            <person name="Zhang D.-C."/>
            <person name="Froufe H.J.C."/>
            <person name="Severino R."/>
            <person name="Roxo I."/>
            <person name="Egas C."/>
            <person name="Da Costa M.S."/>
        </authorList>
    </citation>
    <scope>NUCLEOTIDE SEQUENCE [LARGE SCALE GENOMIC DNA]</scope>
    <source>
        <strain evidence="2 3">S20-91</strain>
    </source>
</reference>
<dbReference type="InterPro" id="IPR054347">
    <property type="entry name" value="TOTE_primase"/>
</dbReference>
<dbReference type="AlphaFoldDB" id="A0A2S9H4Y2"/>
<dbReference type="EMBL" id="PUGF01000001">
    <property type="protein sequence ID" value="PRC94936.1"/>
    <property type="molecule type" value="Genomic_DNA"/>
</dbReference>
<dbReference type="Pfam" id="PF22548">
    <property type="entry name" value="AEP-TOTE"/>
    <property type="match status" value="1"/>
</dbReference>
<evidence type="ECO:0000313" key="2">
    <source>
        <dbReference type="EMBL" id="PRC94936.1"/>
    </source>
</evidence>
<keyword evidence="3" id="KW-1185">Reference proteome</keyword>
<dbReference type="Proteomes" id="UP000237839">
    <property type="component" value="Unassembled WGS sequence"/>
</dbReference>
<organism evidence="2 3">
    <name type="scientific">Solimicrobium silvestre</name>
    <dbReference type="NCBI Taxonomy" id="2099400"/>
    <lineage>
        <taxon>Bacteria</taxon>
        <taxon>Pseudomonadati</taxon>
        <taxon>Pseudomonadota</taxon>
        <taxon>Betaproteobacteria</taxon>
        <taxon>Burkholderiales</taxon>
        <taxon>Oxalobacteraceae</taxon>
        <taxon>Solimicrobium</taxon>
    </lineage>
</organism>
<evidence type="ECO:0000313" key="3">
    <source>
        <dbReference type="Proteomes" id="UP000237839"/>
    </source>
</evidence>